<dbReference type="Pfam" id="PF00107">
    <property type="entry name" value="ADH_zinc_N"/>
    <property type="match status" value="1"/>
</dbReference>
<protein>
    <submittedName>
        <fullName evidence="4">NAD(P)-binding protein</fullName>
    </submittedName>
</protein>
<dbReference type="SUPFAM" id="SSF51735">
    <property type="entry name" value="NAD(P)-binding Rossmann-fold domains"/>
    <property type="match status" value="1"/>
</dbReference>
<dbReference type="Gene3D" id="3.40.50.720">
    <property type="entry name" value="NAD(P)-binding Rossmann-like Domain"/>
    <property type="match status" value="1"/>
</dbReference>
<dbReference type="GO" id="GO:0016628">
    <property type="term" value="F:oxidoreductase activity, acting on the CH-CH group of donors, NAD or NADP as acceptor"/>
    <property type="evidence" value="ECO:0007669"/>
    <property type="project" value="InterPro"/>
</dbReference>
<feature type="domain" description="Oxidoreductase N-terminal" evidence="3">
    <location>
        <begin position="6"/>
        <end position="119"/>
    </location>
</feature>
<evidence type="ECO:0000259" key="2">
    <source>
        <dbReference type="Pfam" id="PF00107"/>
    </source>
</evidence>
<keyword evidence="5" id="KW-1185">Reference proteome</keyword>
<dbReference type="PANTHER" id="PTHR43205:SF19">
    <property type="entry name" value="ENOYL REDUCTASE (ER) DOMAIN-CONTAINING PROTEIN"/>
    <property type="match status" value="1"/>
</dbReference>
<proteinExistence type="predicted"/>
<dbReference type="PANTHER" id="PTHR43205">
    <property type="entry name" value="PROSTAGLANDIN REDUCTASE"/>
    <property type="match status" value="1"/>
</dbReference>
<dbReference type="CDD" id="cd05288">
    <property type="entry name" value="PGDH"/>
    <property type="match status" value="1"/>
</dbReference>
<dbReference type="Gene3D" id="3.90.180.10">
    <property type="entry name" value="Medium-chain alcohol dehydrogenases, catalytic domain"/>
    <property type="match status" value="1"/>
</dbReference>
<feature type="domain" description="Alcohol dehydrogenase-like C-terminal" evidence="2">
    <location>
        <begin position="168"/>
        <end position="289"/>
    </location>
</feature>
<accession>A0A6A6R0A5</accession>
<dbReference type="SUPFAM" id="SSF50129">
    <property type="entry name" value="GroES-like"/>
    <property type="match status" value="1"/>
</dbReference>
<dbReference type="InterPro" id="IPR045010">
    <property type="entry name" value="MDR_fam"/>
</dbReference>
<gene>
    <name evidence="4" type="ORF">BU16DRAFT_525516</name>
</gene>
<reference evidence="4" key="1">
    <citation type="journal article" date="2020" name="Stud. Mycol.">
        <title>101 Dothideomycetes genomes: a test case for predicting lifestyles and emergence of pathogens.</title>
        <authorList>
            <person name="Haridas S."/>
            <person name="Albert R."/>
            <person name="Binder M."/>
            <person name="Bloem J."/>
            <person name="Labutti K."/>
            <person name="Salamov A."/>
            <person name="Andreopoulos B."/>
            <person name="Baker S."/>
            <person name="Barry K."/>
            <person name="Bills G."/>
            <person name="Bluhm B."/>
            <person name="Cannon C."/>
            <person name="Castanera R."/>
            <person name="Culley D."/>
            <person name="Daum C."/>
            <person name="Ezra D."/>
            <person name="Gonzalez J."/>
            <person name="Henrissat B."/>
            <person name="Kuo A."/>
            <person name="Liang C."/>
            <person name="Lipzen A."/>
            <person name="Lutzoni F."/>
            <person name="Magnuson J."/>
            <person name="Mondo S."/>
            <person name="Nolan M."/>
            <person name="Ohm R."/>
            <person name="Pangilinan J."/>
            <person name="Park H.-J."/>
            <person name="Ramirez L."/>
            <person name="Alfaro M."/>
            <person name="Sun H."/>
            <person name="Tritt A."/>
            <person name="Yoshinaga Y."/>
            <person name="Zwiers L.-H."/>
            <person name="Turgeon B."/>
            <person name="Goodwin S."/>
            <person name="Spatafora J."/>
            <person name="Crous P."/>
            <person name="Grigoriev I."/>
        </authorList>
    </citation>
    <scope>NUCLEOTIDE SEQUENCE</scope>
    <source>
        <strain evidence="4">CBS 269.34</strain>
    </source>
</reference>
<name>A0A6A6R0A5_9PEZI</name>
<sequence>MPQETKQWLLASEPVADAILSGPDSTFKLVTTTLPALKDNQVLLHTTHLSNDPAQRGWIQRGQDPARSYTPPVAVNTPMRAYGVAEVIESTAAALPTGTLVIATVCWSEYAVLDAAECRVLTPTDGAKPTHFLGALGGTGLTAYYGLVDIARATAADAVVVSGAAGATGSMVVQIAKHIVGCKRVIGIAGSEEKCRWVESLGADVCVNYKAASFKEDLWAATEGFVEVYFDNVGGEILDLMLQRLKREGRVAACGSISNYNAGDKAAGLKNWFEITRNRLEVKGFIVTDAVVAGKTGAFTKILTAAVKEGKIKLGPEVETVIPTKFEDIPKTWVKLFSGGNQGKLVTQLI</sequence>
<dbReference type="InterPro" id="IPR013149">
    <property type="entry name" value="ADH-like_C"/>
</dbReference>
<dbReference type="Pfam" id="PF16884">
    <property type="entry name" value="ADH_N_2"/>
    <property type="match status" value="1"/>
</dbReference>
<dbReference type="OrthoDB" id="809632at2759"/>
<dbReference type="InterPro" id="IPR036291">
    <property type="entry name" value="NAD(P)-bd_dom_sf"/>
</dbReference>
<keyword evidence="1" id="KW-0560">Oxidoreductase</keyword>
<dbReference type="FunFam" id="3.40.50.720:FF:000121">
    <property type="entry name" value="Prostaglandin reductase 2"/>
    <property type="match status" value="1"/>
</dbReference>
<evidence type="ECO:0000313" key="4">
    <source>
        <dbReference type="EMBL" id="KAF2497939.1"/>
    </source>
</evidence>
<dbReference type="InterPro" id="IPR011032">
    <property type="entry name" value="GroES-like_sf"/>
</dbReference>
<evidence type="ECO:0000259" key="3">
    <source>
        <dbReference type="Pfam" id="PF16884"/>
    </source>
</evidence>
<dbReference type="Proteomes" id="UP000799750">
    <property type="component" value="Unassembled WGS sequence"/>
</dbReference>
<evidence type="ECO:0000256" key="1">
    <source>
        <dbReference type="ARBA" id="ARBA00023002"/>
    </source>
</evidence>
<dbReference type="EMBL" id="MU004186">
    <property type="protein sequence ID" value="KAF2497939.1"/>
    <property type="molecule type" value="Genomic_DNA"/>
</dbReference>
<dbReference type="AlphaFoldDB" id="A0A6A6R0A5"/>
<dbReference type="InterPro" id="IPR041694">
    <property type="entry name" value="ADH_N_2"/>
</dbReference>
<organism evidence="4 5">
    <name type="scientific">Lophium mytilinum</name>
    <dbReference type="NCBI Taxonomy" id="390894"/>
    <lineage>
        <taxon>Eukaryota</taxon>
        <taxon>Fungi</taxon>
        <taxon>Dikarya</taxon>
        <taxon>Ascomycota</taxon>
        <taxon>Pezizomycotina</taxon>
        <taxon>Dothideomycetes</taxon>
        <taxon>Pleosporomycetidae</taxon>
        <taxon>Mytilinidiales</taxon>
        <taxon>Mytilinidiaceae</taxon>
        <taxon>Lophium</taxon>
    </lineage>
</organism>
<evidence type="ECO:0000313" key="5">
    <source>
        <dbReference type="Proteomes" id="UP000799750"/>
    </source>
</evidence>